<accession>A0A5B9WAC9</accession>
<dbReference type="RefSeq" id="WP_148597124.1">
    <property type="nucleotide sequence ID" value="NZ_CP042997.1"/>
</dbReference>
<evidence type="ECO:0000313" key="2">
    <source>
        <dbReference type="Proteomes" id="UP000324233"/>
    </source>
</evidence>
<proteinExistence type="predicted"/>
<sequence>MPDASPVAFVTVVESPAAMQSQVLLLAESLRRWGGGLADAPITCVSPRFQFPLRQSTLRRFEHLNSTYAHTNIHGPHGW</sequence>
<dbReference type="OrthoDB" id="509436at2"/>
<dbReference type="EMBL" id="CP042997">
    <property type="protein sequence ID" value="QEH37588.1"/>
    <property type="molecule type" value="Genomic_DNA"/>
</dbReference>
<dbReference type="KEGG" id="agv:OJF2_61790"/>
<dbReference type="Proteomes" id="UP000324233">
    <property type="component" value="Chromosome"/>
</dbReference>
<keyword evidence="2" id="KW-1185">Reference proteome</keyword>
<dbReference type="AlphaFoldDB" id="A0A5B9WAC9"/>
<protein>
    <submittedName>
        <fullName evidence="1">Uncharacterized protein</fullName>
    </submittedName>
</protein>
<reference evidence="1 2" key="1">
    <citation type="submission" date="2019-08" db="EMBL/GenBank/DDBJ databases">
        <title>Deep-cultivation of Planctomycetes and their phenomic and genomic characterization uncovers novel biology.</title>
        <authorList>
            <person name="Wiegand S."/>
            <person name="Jogler M."/>
            <person name="Boedeker C."/>
            <person name="Pinto D."/>
            <person name="Vollmers J."/>
            <person name="Rivas-Marin E."/>
            <person name="Kohn T."/>
            <person name="Peeters S.H."/>
            <person name="Heuer A."/>
            <person name="Rast P."/>
            <person name="Oberbeckmann S."/>
            <person name="Bunk B."/>
            <person name="Jeske O."/>
            <person name="Meyerdierks A."/>
            <person name="Storesund J.E."/>
            <person name="Kallscheuer N."/>
            <person name="Luecker S."/>
            <person name="Lage O.M."/>
            <person name="Pohl T."/>
            <person name="Merkel B.J."/>
            <person name="Hornburger P."/>
            <person name="Mueller R.-W."/>
            <person name="Bruemmer F."/>
            <person name="Labrenz M."/>
            <person name="Spormann A.M."/>
            <person name="Op den Camp H."/>
            <person name="Overmann J."/>
            <person name="Amann R."/>
            <person name="Jetten M.S.M."/>
            <person name="Mascher T."/>
            <person name="Medema M.H."/>
            <person name="Devos D.P."/>
            <person name="Kaster A.-K."/>
            <person name="Ovreas L."/>
            <person name="Rohde M."/>
            <person name="Galperin M.Y."/>
            <person name="Jogler C."/>
        </authorList>
    </citation>
    <scope>NUCLEOTIDE SEQUENCE [LARGE SCALE GENOMIC DNA]</scope>
    <source>
        <strain evidence="1 2">OJF2</strain>
    </source>
</reference>
<organism evidence="1 2">
    <name type="scientific">Aquisphaera giovannonii</name>
    <dbReference type="NCBI Taxonomy" id="406548"/>
    <lineage>
        <taxon>Bacteria</taxon>
        <taxon>Pseudomonadati</taxon>
        <taxon>Planctomycetota</taxon>
        <taxon>Planctomycetia</taxon>
        <taxon>Isosphaerales</taxon>
        <taxon>Isosphaeraceae</taxon>
        <taxon>Aquisphaera</taxon>
    </lineage>
</organism>
<name>A0A5B9WAC9_9BACT</name>
<gene>
    <name evidence="1" type="ORF">OJF2_61790</name>
</gene>
<evidence type="ECO:0000313" key="1">
    <source>
        <dbReference type="EMBL" id="QEH37588.1"/>
    </source>
</evidence>